<dbReference type="AlphaFoldDB" id="W6Y8R1"/>
<accession>W6Y8R1</accession>
<protein>
    <recommendedName>
        <fullName evidence="3">AttH domain-containing protein</fullName>
    </recommendedName>
</protein>
<proteinExistence type="predicted"/>
<gene>
    <name evidence="1" type="ORF">COCCADRAFT_31050</name>
</gene>
<dbReference type="Gene3D" id="2.40.370.10">
    <property type="entry name" value="AttH-like domain"/>
    <property type="match status" value="1"/>
</dbReference>
<dbReference type="HOGENOM" id="CLU_1885419_0_0_1"/>
<dbReference type="KEGG" id="bze:COCCADRAFT_31050"/>
<dbReference type="SUPFAM" id="SSF159245">
    <property type="entry name" value="AttH-like"/>
    <property type="match status" value="1"/>
</dbReference>
<keyword evidence="2" id="KW-1185">Reference proteome</keyword>
<name>W6Y8R1_COCC2</name>
<organism evidence="1 2">
    <name type="scientific">Cochliobolus carbonum (strain 26-R-13)</name>
    <name type="common">Maize leaf spot fungus</name>
    <name type="synonym">Bipolaris zeicola</name>
    <dbReference type="NCBI Taxonomy" id="930089"/>
    <lineage>
        <taxon>Eukaryota</taxon>
        <taxon>Fungi</taxon>
        <taxon>Dikarya</taxon>
        <taxon>Ascomycota</taxon>
        <taxon>Pezizomycotina</taxon>
        <taxon>Dothideomycetes</taxon>
        <taxon>Pleosporomycetidae</taxon>
        <taxon>Pleosporales</taxon>
        <taxon>Pleosporineae</taxon>
        <taxon>Pleosporaceae</taxon>
        <taxon>Bipolaris</taxon>
    </lineage>
</organism>
<evidence type="ECO:0000313" key="1">
    <source>
        <dbReference type="EMBL" id="EUC27471.1"/>
    </source>
</evidence>
<dbReference type="STRING" id="930089.W6Y8R1"/>
<dbReference type="Proteomes" id="UP000053841">
    <property type="component" value="Unassembled WGS sequence"/>
</dbReference>
<dbReference type="InterPro" id="IPR023374">
    <property type="entry name" value="AttH-like_dom_sf"/>
</dbReference>
<reference evidence="1 2" key="1">
    <citation type="journal article" date="2013" name="PLoS Genet.">
        <title>Comparative genome structure, secondary metabolite, and effector coding capacity across Cochliobolus pathogens.</title>
        <authorList>
            <person name="Condon B.J."/>
            <person name="Leng Y."/>
            <person name="Wu D."/>
            <person name="Bushley K.E."/>
            <person name="Ohm R.A."/>
            <person name="Otillar R."/>
            <person name="Martin J."/>
            <person name="Schackwitz W."/>
            <person name="Grimwood J."/>
            <person name="MohdZainudin N."/>
            <person name="Xue C."/>
            <person name="Wang R."/>
            <person name="Manning V.A."/>
            <person name="Dhillon B."/>
            <person name="Tu Z.J."/>
            <person name="Steffenson B.J."/>
            <person name="Salamov A."/>
            <person name="Sun H."/>
            <person name="Lowry S."/>
            <person name="LaButti K."/>
            <person name="Han J."/>
            <person name="Copeland A."/>
            <person name="Lindquist E."/>
            <person name="Barry K."/>
            <person name="Schmutz J."/>
            <person name="Baker S.E."/>
            <person name="Ciuffetti L.M."/>
            <person name="Grigoriev I.V."/>
            <person name="Zhong S."/>
            <person name="Turgeon B.G."/>
        </authorList>
    </citation>
    <scope>NUCLEOTIDE SEQUENCE [LARGE SCALE GENOMIC DNA]</scope>
    <source>
        <strain evidence="1 2">26-R-13</strain>
    </source>
</reference>
<dbReference type="GeneID" id="19146866"/>
<dbReference type="OrthoDB" id="5295747at2759"/>
<evidence type="ECO:0000313" key="2">
    <source>
        <dbReference type="Proteomes" id="UP000053841"/>
    </source>
</evidence>
<sequence length="135" mass="14782">MDGGFSISTCQNGWVIGGWRTQPVDDTPKVSSFATVLFPDGHHEVHAMDPNVHESDSWISADTNLTWYAKYQLTIPTIDLTLDVKLPHKAGEMAYLEEPGAAITLFEGYATVSGTLCKENVTGYGLVEQIYSLTV</sequence>
<dbReference type="EMBL" id="KI964922">
    <property type="protein sequence ID" value="EUC27471.1"/>
    <property type="molecule type" value="Genomic_DNA"/>
</dbReference>
<evidence type="ECO:0008006" key="3">
    <source>
        <dbReference type="Google" id="ProtNLM"/>
    </source>
</evidence>
<dbReference type="RefSeq" id="XP_007718218.1">
    <property type="nucleotide sequence ID" value="XM_007720028.1"/>
</dbReference>